<comment type="similarity">
    <text evidence="3 7">Belongs to the transthyretin family. 5-hydroxyisourate hydrolase subfamily.</text>
</comment>
<evidence type="ECO:0000256" key="7">
    <source>
        <dbReference type="RuleBase" id="RU361270"/>
    </source>
</evidence>
<dbReference type="SUPFAM" id="SSF49472">
    <property type="entry name" value="Transthyretin (synonym: prealbumin)"/>
    <property type="match status" value="1"/>
</dbReference>
<accession>A0ABS1M5G7</accession>
<dbReference type="PRINTS" id="PR00189">
    <property type="entry name" value="TRNSTHYRETIN"/>
</dbReference>
<dbReference type="InterPro" id="IPR014306">
    <property type="entry name" value="Hydroxyisourate_hydrolase"/>
</dbReference>
<evidence type="ECO:0000313" key="9">
    <source>
        <dbReference type="EMBL" id="MBL1075796.1"/>
    </source>
</evidence>
<evidence type="ECO:0000259" key="8">
    <source>
        <dbReference type="SMART" id="SM00095"/>
    </source>
</evidence>
<keyword evidence="5 7" id="KW-0659">Purine metabolism</keyword>
<dbReference type="RefSeq" id="WP_201948182.1">
    <property type="nucleotide sequence ID" value="NZ_JAERRJ010000005.1"/>
</dbReference>
<feature type="domain" description="Transthyretin/hydroxyisourate hydrolase" evidence="8">
    <location>
        <begin position="1"/>
        <end position="105"/>
    </location>
</feature>
<evidence type="ECO:0000256" key="3">
    <source>
        <dbReference type="ARBA" id="ARBA00009850"/>
    </source>
</evidence>
<evidence type="ECO:0000256" key="4">
    <source>
        <dbReference type="ARBA" id="ARBA00011881"/>
    </source>
</evidence>
<reference evidence="9 10" key="1">
    <citation type="submission" date="2021-01" db="EMBL/GenBank/DDBJ databases">
        <title>WGS of actinomycetes isolated from Thailand.</title>
        <authorList>
            <person name="Thawai C."/>
        </authorList>
    </citation>
    <scope>NUCLEOTIDE SEQUENCE [LARGE SCALE GENOMIC DNA]</scope>
    <source>
        <strain evidence="9 10">LPG 2</strain>
    </source>
</reference>
<comment type="catalytic activity">
    <reaction evidence="1 7">
        <text>5-hydroxyisourate + H2O = 5-hydroxy-2-oxo-4-ureido-2,5-dihydro-1H-imidazole-5-carboxylate + H(+)</text>
        <dbReference type="Rhea" id="RHEA:23736"/>
        <dbReference type="ChEBI" id="CHEBI:15377"/>
        <dbReference type="ChEBI" id="CHEBI:15378"/>
        <dbReference type="ChEBI" id="CHEBI:18072"/>
        <dbReference type="ChEBI" id="CHEBI:58639"/>
        <dbReference type="EC" id="3.5.2.17"/>
    </reaction>
</comment>
<evidence type="ECO:0000256" key="2">
    <source>
        <dbReference type="ARBA" id="ARBA00002704"/>
    </source>
</evidence>
<dbReference type="NCBIfam" id="TIGR02962">
    <property type="entry name" value="hdxy_isourate"/>
    <property type="match status" value="1"/>
</dbReference>
<comment type="caution">
    <text evidence="9">The sequence shown here is derived from an EMBL/GenBank/DDBJ whole genome shotgun (WGS) entry which is preliminary data.</text>
</comment>
<dbReference type="EMBL" id="JAERRJ010000005">
    <property type="protein sequence ID" value="MBL1075796.1"/>
    <property type="molecule type" value="Genomic_DNA"/>
</dbReference>
<proteinExistence type="inferred from homology"/>
<evidence type="ECO:0000256" key="5">
    <source>
        <dbReference type="ARBA" id="ARBA00022631"/>
    </source>
</evidence>
<dbReference type="SMART" id="SM00095">
    <property type="entry name" value="TR_THY"/>
    <property type="match status" value="1"/>
</dbReference>
<dbReference type="InterPro" id="IPR000895">
    <property type="entry name" value="Transthyretin/HIU_hydrolase"/>
</dbReference>
<dbReference type="PANTHER" id="PTHR10395">
    <property type="entry name" value="URICASE AND TRANSTHYRETIN-RELATED"/>
    <property type="match status" value="1"/>
</dbReference>
<dbReference type="CDD" id="cd05822">
    <property type="entry name" value="TLP_HIUase"/>
    <property type="match status" value="1"/>
</dbReference>
<dbReference type="PANTHER" id="PTHR10395:SF7">
    <property type="entry name" value="5-HYDROXYISOURATE HYDROLASE"/>
    <property type="match status" value="1"/>
</dbReference>
<dbReference type="Gene3D" id="2.60.40.180">
    <property type="entry name" value="Transthyretin/hydroxyisourate hydrolase domain"/>
    <property type="match status" value="1"/>
</dbReference>
<keyword evidence="10" id="KW-1185">Reference proteome</keyword>
<sequence length="106" mass="11074">MSTLSTHILDAVHGAPAAGVGVTLFDGSSAEISSGTTDSDGRIGSLGGTLPPGTYRLRFETGAYFTAQGVESFYPEVTIAFVATGERHYHVPLLLSPFAFSTYRGS</sequence>
<dbReference type="GO" id="GO:0033971">
    <property type="term" value="F:hydroxyisourate hydrolase activity"/>
    <property type="evidence" value="ECO:0007669"/>
    <property type="project" value="UniProtKB-EC"/>
</dbReference>
<dbReference type="EC" id="3.5.2.17" evidence="7"/>
<dbReference type="InterPro" id="IPR036817">
    <property type="entry name" value="Transthyretin/HIU_hydrolase_sf"/>
</dbReference>
<protein>
    <recommendedName>
        <fullName evidence="7">5-hydroxyisourate hydrolase</fullName>
        <shortName evidence="7">HIU hydrolase</shortName>
        <shortName evidence="7">HIUHase</shortName>
        <ecNumber evidence="7">3.5.2.17</ecNumber>
    </recommendedName>
</protein>
<comment type="subunit">
    <text evidence="4 7">Homotetramer.</text>
</comment>
<dbReference type="InterPro" id="IPR023416">
    <property type="entry name" value="Transthyretin/HIU_hydrolase_d"/>
</dbReference>
<name>A0ABS1M5G7_9NOCA</name>
<keyword evidence="6 7" id="KW-0378">Hydrolase</keyword>
<gene>
    <name evidence="9" type="primary">uraH</name>
    <name evidence="9" type="ORF">JK358_15475</name>
</gene>
<dbReference type="Proteomes" id="UP000602198">
    <property type="component" value="Unassembled WGS sequence"/>
</dbReference>
<evidence type="ECO:0000256" key="6">
    <source>
        <dbReference type="ARBA" id="ARBA00022801"/>
    </source>
</evidence>
<evidence type="ECO:0000256" key="1">
    <source>
        <dbReference type="ARBA" id="ARBA00001043"/>
    </source>
</evidence>
<evidence type="ECO:0000313" key="10">
    <source>
        <dbReference type="Proteomes" id="UP000602198"/>
    </source>
</evidence>
<dbReference type="Pfam" id="PF00576">
    <property type="entry name" value="Transthyretin"/>
    <property type="match status" value="1"/>
</dbReference>
<comment type="function">
    <text evidence="2">Catalyzes the hydrolysis of 5-hydroxyisourate (HIU) to 2-oxo-4-hydroxy-4-carboxy-5-ureidoimidazoline (OHCU).</text>
</comment>
<dbReference type="InterPro" id="IPR023418">
    <property type="entry name" value="Thyroxine_BS"/>
</dbReference>
<organism evidence="9 10">
    <name type="scientific">Nocardia acididurans</name>
    <dbReference type="NCBI Taxonomy" id="2802282"/>
    <lineage>
        <taxon>Bacteria</taxon>
        <taxon>Bacillati</taxon>
        <taxon>Actinomycetota</taxon>
        <taxon>Actinomycetes</taxon>
        <taxon>Mycobacteriales</taxon>
        <taxon>Nocardiaceae</taxon>
        <taxon>Nocardia</taxon>
    </lineage>
</organism>
<dbReference type="PROSITE" id="PS00768">
    <property type="entry name" value="TRANSTHYRETIN_1"/>
    <property type="match status" value="1"/>
</dbReference>